<gene>
    <name evidence="2" type="ORF">ACG01O_10575</name>
</gene>
<feature type="chain" id="PRO_5045891580" description="Adenosine deaminase" evidence="1">
    <location>
        <begin position="21"/>
        <end position="120"/>
    </location>
</feature>
<keyword evidence="3" id="KW-1185">Reference proteome</keyword>
<evidence type="ECO:0000313" key="2">
    <source>
        <dbReference type="EMBL" id="MFG6467051.1"/>
    </source>
</evidence>
<evidence type="ECO:0000313" key="3">
    <source>
        <dbReference type="Proteomes" id="UP001606303"/>
    </source>
</evidence>
<dbReference type="EMBL" id="JBIGIB010000003">
    <property type="protein sequence ID" value="MFG6467051.1"/>
    <property type="molecule type" value="Genomic_DNA"/>
</dbReference>
<evidence type="ECO:0008006" key="4">
    <source>
        <dbReference type="Google" id="ProtNLM"/>
    </source>
</evidence>
<reference evidence="2 3" key="1">
    <citation type="submission" date="2024-08" db="EMBL/GenBank/DDBJ databases">
        <authorList>
            <person name="Lu H."/>
        </authorList>
    </citation>
    <scope>NUCLEOTIDE SEQUENCE [LARGE SCALE GENOMIC DNA]</scope>
    <source>
        <strain evidence="2 3">BYS87W</strain>
    </source>
</reference>
<proteinExistence type="predicted"/>
<feature type="signal peptide" evidence="1">
    <location>
        <begin position="1"/>
        <end position="20"/>
    </location>
</feature>
<protein>
    <recommendedName>
        <fullName evidence="4">Adenosine deaminase</fullName>
    </recommendedName>
</protein>
<dbReference type="RefSeq" id="WP_394384266.1">
    <property type="nucleotide sequence ID" value="NZ_JBIGIB010000003.1"/>
</dbReference>
<evidence type="ECO:0000256" key="1">
    <source>
        <dbReference type="SAM" id="SignalP"/>
    </source>
</evidence>
<name>A0ABW7GZ47_9BURK</name>
<accession>A0ABW7GZ47</accession>
<dbReference type="PROSITE" id="PS51257">
    <property type="entry name" value="PROKAR_LIPOPROTEIN"/>
    <property type="match status" value="1"/>
</dbReference>
<sequence length="120" mass="12334">MKLFNAAALAAIAVLSTGCASILNEPTQSVNITSSTGKPITGSVDGKAFTAPAVVPFTRAKGDKIVTVDTAGCAKNTTVASTVDSKFFINILSGGAFGSTTDYSTERMWKYADSVVVSCQ</sequence>
<keyword evidence="1" id="KW-0732">Signal</keyword>
<dbReference type="Proteomes" id="UP001606303">
    <property type="component" value="Unassembled WGS sequence"/>
</dbReference>
<organism evidence="2 3">
    <name type="scientific">Pelomonas baiyunensis</name>
    <dbReference type="NCBI Taxonomy" id="3299026"/>
    <lineage>
        <taxon>Bacteria</taxon>
        <taxon>Pseudomonadati</taxon>
        <taxon>Pseudomonadota</taxon>
        <taxon>Betaproteobacteria</taxon>
        <taxon>Burkholderiales</taxon>
        <taxon>Sphaerotilaceae</taxon>
        <taxon>Roseateles</taxon>
    </lineage>
</organism>
<comment type="caution">
    <text evidence="2">The sequence shown here is derived from an EMBL/GenBank/DDBJ whole genome shotgun (WGS) entry which is preliminary data.</text>
</comment>